<evidence type="ECO:0000256" key="3">
    <source>
        <dbReference type="ARBA" id="ARBA00022729"/>
    </source>
</evidence>
<keyword evidence="5 11" id="KW-0472">Membrane</keyword>
<dbReference type="PANTHER" id="PTHR46608:SF3">
    <property type="entry name" value="T-CELL IMMUNOGLOBULIN AND MUCIN DOMAIN-CONTAINING PROTEIN 4"/>
    <property type="match status" value="1"/>
</dbReference>
<evidence type="ECO:0000256" key="7">
    <source>
        <dbReference type="ARBA" id="ARBA00023180"/>
    </source>
</evidence>
<dbReference type="Gene3D" id="2.60.40.10">
    <property type="entry name" value="Immunoglobulins"/>
    <property type="match status" value="1"/>
</dbReference>
<feature type="signal peptide" evidence="12">
    <location>
        <begin position="1"/>
        <end position="21"/>
    </location>
</feature>
<dbReference type="SMART" id="SM00409">
    <property type="entry name" value="IG"/>
    <property type="match status" value="1"/>
</dbReference>
<evidence type="ECO:0000256" key="2">
    <source>
        <dbReference type="ARBA" id="ARBA00022692"/>
    </source>
</evidence>
<comment type="similarity">
    <text evidence="9">Belongs to the immunoglobulin superfamily. TIM family.</text>
</comment>
<protein>
    <submittedName>
        <fullName evidence="14">T cell immunoglobulin and mucin domain containing 4</fullName>
    </submittedName>
</protein>
<keyword evidence="4 11" id="KW-1133">Transmembrane helix</keyword>
<dbReference type="Proteomes" id="UP000694393">
    <property type="component" value="Unplaced"/>
</dbReference>
<dbReference type="SUPFAM" id="SSF48726">
    <property type="entry name" value="Immunoglobulin"/>
    <property type="match status" value="1"/>
</dbReference>
<dbReference type="InterPro" id="IPR036179">
    <property type="entry name" value="Ig-like_dom_sf"/>
</dbReference>
<evidence type="ECO:0000256" key="12">
    <source>
        <dbReference type="SAM" id="SignalP"/>
    </source>
</evidence>
<dbReference type="GO" id="GO:0043277">
    <property type="term" value="P:apoptotic cell clearance"/>
    <property type="evidence" value="ECO:0007669"/>
    <property type="project" value="TreeGrafter"/>
</dbReference>
<keyword evidence="6" id="KW-1015">Disulfide bond</keyword>
<evidence type="ECO:0000256" key="8">
    <source>
        <dbReference type="ARBA" id="ARBA00023319"/>
    </source>
</evidence>
<reference evidence="14" key="2">
    <citation type="submission" date="2025-09" db="UniProtKB">
        <authorList>
            <consortium name="Ensembl"/>
        </authorList>
    </citation>
    <scope>IDENTIFICATION</scope>
</reference>
<feature type="chain" id="PRO_5034589587" evidence="12">
    <location>
        <begin position="22"/>
        <end position="374"/>
    </location>
</feature>
<dbReference type="GO" id="GO:0001786">
    <property type="term" value="F:phosphatidylserine binding"/>
    <property type="evidence" value="ECO:0007669"/>
    <property type="project" value="TreeGrafter"/>
</dbReference>
<comment type="subcellular location">
    <subcellularLocation>
        <location evidence="1">Membrane</location>
        <topology evidence="1">Single-pass type I membrane protein</topology>
    </subcellularLocation>
</comment>
<feature type="transmembrane region" description="Helical" evidence="11">
    <location>
        <begin position="294"/>
        <end position="315"/>
    </location>
</feature>
<evidence type="ECO:0000256" key="5">
    <source>
        <dbReference type="ARBA" id="ARBA00023136"/>
    </source>
</evidence>
<keyword evidence="3 12" id="KW-0732">Signal</keyword>
<evidence type="ECO:0000256" key="4">
    <source>
        <dbReference type="ARBA" id="ARBA00022989"/>
    </source>
</evidence>
<evidence type="ECO:0000256" key="1">
    <source>
        <dbReference type="ARBA" id="ARBA00004479"/>
    </source>
</evidence>
<dbReference type="AlphaFoldDB" id="A0A8C8RGK5"/>
<dbReference type="PANTHER" id="PTHR46608">
    <property type="entry name" value="T-CELL IMMUNOGLOBULIN AND MUCIN DOMAIN-CONTAINING PROTEIN 4"/>
    <property type="match status" value="1"/>
</dbReference>
<evidence type="ECO:0000313" key="14">
    <source>
        <dbReference type="Ensembl" id="ENSPCEP00000004667.1"/>
    </source>
</evidence>
<keyword evidence="2 11" id="KW-0812">Transmembrane</keyword>
<keyword evidence="7" id="KW-0325">Glycoprotein</keyword>
<evidence type="ECO:0000256" key="10">
    <source>
        <dbReference type="SAM" id="MobiDB-lite"/>
    </source>
</evidence>
<organism evidence="14 15">
    <name type="scientific">Pelusios castaneus</name>
    <name type="common">West African mud turtle</name>
    <dbReference type="NCBI Taxonomy" id="367368"/>
    <lineage>
        <taxon>Eukaryota</taxon>
        <taxon>Metazoa</taxon>
        <taxon>Chordata</taxon>
        <taxon>Craniata</taxon>
        <taxon>Vertebrata</taxon>
        <taxon>Euteleostomi</taxon>
        <taxon>Archelosauria</taxon>
        <taxon>Testudinata</taxon>
        <taxon>Testudines</taxon>
        <taxon>Pleurodira</taxon>
        <taxon>Pelomedusidae</taxon>
        <taxon>Pelusios</taxon>
    </lineage>
</organism>
<evidence type="ECO:0000256" key="11">
    <source>
        <dbReference type="SAM" id="Phobius"/>
    </source>
</evidence>
<name>A0A8C8RGK5_9SAUR</name>
<evidence type="ECO:0000256" key="6">
    <source>
        <dbReference type="ARBA" id="ARBA00023157"/>
    </source>
</evidence>
<sequence>MACSLLLHWIILQLFIAHSVSDTLVEAWVGQSVRLPCTYGVRQTGDLTDMCWGQGICPSSKCNGEIARTDGWKTTFTKSERYHLKGQITRGDVSLTISNVSYGDRGKYCCRIEIPGLFNDIKRNLNLKVHRAITTPPPTTTNSLPTTIPSPTTILQTTTVWVEDGFNFSTTELLFPTAVPISEGTENADSSLITEGAPRTGSTTQTFTLGTDEDVSSQATDSPCVTGTVSPVTVQAPPETSEVNAISNNIFPMTPSEDLVKEELSEEPSTEFKLQSEGNIDDPKQHLENKIPTIVISVVVPVTLLFTSLLVVLVARKCLRKYQLPAMKSSDSSGAPDEILGGVEEENNPLFLQQIPDCQTVPEGTHHSPVESCI</sequence>
<feature type="domain" description="Immunoglobulin" evidence="13">
    <location>
        <begin position="22"/>
        <end position="130"/>
    </location>
</feature>
<dbReference type="InterPro" id="IPR013783">
    <property type="entry name" value="Ig-like_fold"/>
</dbReference>
<dbReference type="FunFam" id="2.60.40.10:FF:000774">
    <property type="entry name" value="Hepatitis A virus cellular receptor 1"/>
    <property type="match status" value="1"/>
</dbReference>
<keyword evidence="8" id="KW-0393">Immunoglobulin domain</keyword>
<dbReference type="Pfam" id="PF07686">
    <property type="entry name" value="V-set"/>
    <property type="match status" value="1"/>
</dbReference>
<feature type="compositionally biased region" description="Low complexity" evidence="10">
    <location>
        <begin position="200"/>
        <end position="210"/>
    </location>
</feature>
<accession>A0A8C8RGK5</accession>
<proteinExistence type="inferred from homology"/>
<evidence type="ECO:0000256" key="9">
    <source>
        <dbReference type="ARBA" id="ARBA00038203"/>
    </source>
</evidence>
<feature type="region of interest" description="Disordered" evidence="10">
    <location>
        <begin position="191"/>
        <end position="231"/>
    </location>
</feature>
<evidence type="ECO:0000313" key="15">
    <source>
        <dbReference type="Proteomes" id="UP000694393"/>
    </source>
</evidence>
<keyword evidence="15" id="KW-1185">Reference proteome</keyword>
<feature type="compositionally biased region" description="Polar residues" evidence="10">
    <location>
        <begin position="216"/>
        <end position="231"/>
    </location>
</feature>
<dbReference type="GO" id="GO:0060097">
    <property type="term" value="P:cytoskeletal rearrangement involved in phagocytosis, engulfment"/>
    <property type="evidence" value="ECO:0007669"/>
    <property type="project" value="TreeGrafter"/>
</dbReference>
<dbReference type="Ensembl" id="ENSPCET00000004828.1">
    <property type="protein sequence ID" value="ENSPCEP00000004667.1"/>
    <property type="gene ID" value="ENSPCEG00000003772.1"/>
</dbReference>
<reference evidence="14" key="1">
    <citation type="submission" date="2025-08" db="UniProtKB">
        <authorList>
            <consortium name="Ensembl"/>
        </authorList>
    </citation>
    <scope>IDENTIFICATION</scope>
</reference>
<evidence type="ECO:0000259" key="13">
    <source>
        <dbReference type="SMART" id="SM00409"/>
    </source>
</evidence>
<dbReference type="GO" id="GO:0016020">
    <property type="term" value="C:membrane"/>
    <property type="evidence" value="ECO:0007669"/>
    <property type="project" value="UniProtKB-SubCell"/>
</dbReference>
<dbReference type="InterPro" id="IPR003599">
    <property type="entry name" value="Ig_sub"/>
</dbReference>
<dbReference type="InterPro" id="IPR013106">
    <property type="entry name" value="Ig_V-set"/>
</dbReference>